<dbReference type="GO" id="GO:0071011">
    <property type="term" value="C:precatalytic spliceosome"/>
    <property type="evidence" value="ECO:0007669"/>
    <property type="project" value="TreeGrafter"/>
</dbReference>
<dbReference type="OrthoDB" id="191651at2759"/>
<proteinExistence type="predicted"/>
<evidence type="ECO:0000256" key="9">
    <source>
        <dbReference type="ARBA" id="ARBA00023242"/>
    </source>
</evidence>
<dbReference type="InterPro" id="IPR001202">
    <property type="entry name" value="WW_dom"/>
</dbReference>
<dbReference type="SUPFAM" id="SSF57667">
    <property type="entry name" value="beta-beta-alpha zinc fingers"/>
    <property type="match status" value="1"/>
</dbReference>
<dbReference type="Gene3D" id="3.30.160.60">
    <property type="entry name" value="Classic Zinc Finger"/>
    <property type="match status" value="1"/>
</dbReference>
<keyword evidence="9" id="KW-0539">Nucleus</keyword>
<comment type="function">
    <text evidence="10">Involved in pre-mRNA splicing as a component of the spliceosome. May play a role in cross-intron bridging of U1 and U2 snRNPs in the mammalian A complex.</text>
</comment>
<protein>
    <recommendedName>
        <fullName evidence="11">WW domain-binding protein 4</fullName>
    </recommendedName>
</protein>
<dbReference type="GO" id="GO:0000398">
    <property type="term" value="P:mRNA splicing, via spliceosome"/>
    <property type="evidence" value="ECO:0007669"/>
    <property type="project" value="InterPro"/>
</dbReference>
<dbReference type="Pfam" id="PF00397">
    <property type="entry name" value="WW"/>
    <property type="match status" value="2"/>
</dbReference>
<dbReference type="PROSITE" id="PS50171">
    <property type="entry name" value="ZF_MATRIN"/>
    <property type="match status" value="1"/>
</dbReference>
<evidence type="ECO:0000256" key="11">
    <source>
        <dbReference type="ARBA" id="ARBA00072304"/>
    </source>
</evidence>
<feature type="compositionally biased region" description="Polar residues" evidence="12">
    <location>
        <begin position="118"/>
        <end position="128"/>
    </location>
</feature>
<dbReference type="PANTHER" id="PTHR13173">
    <property type="entry name" value="WW DOMAIN BINDING PROTEIN 4"/>
    <property type="match status" value="1"/>
</dbReference>
<dbReference type="InterPro" id="IPR000690">
    <property type="entry name" value="Matrin/U1-C_Znf_C2H2"/>
</dbReference>
<feature type="compositionally biased region" description="Acidic residues" evidence="12">
    <location>
        <begin position="248"/>
        <end position="259"/>
    </location>
</feature>
<evidence type="ECO:0000256" key="2">
    <source>
        <dbReference type="ARBA" id="ARBA00022664"/>
    </source>
</evidence>
<sequence>MVKKCCKFSSPNGIWMPVILDEKTCVRADYWKSQPKKFCDYCKCWIADNRPSIDFHERGKNHKENVAKRISEIKKKSLEKAKEEENMSKEFAAMEEAAMKAYQEDLKRLGIKPDEVGPSSTQSKTQGNTVETKVKKEKKEKKEKKKKSSQDTSVPSKSETKEWVQGLSPEGYTYYYNTKTGESQWEKPKGFQGNSQNSQTTAEWVEGVTEDGHTYYYNTQTGVSTWEKPAGFVSSSNEKNQHDKDSDSDSEDSENEEQSSETNLKRKGDNGDESEEGKKPPKAKKLTPYGKWREVKPAETSDKERSTSASPETSSDASNKTNTFGKWRALKEADAEEEKEKEQEQEPSDKEDLELPTTESDSLPPPVIELPEDETVIFKEKTVTSLGDLTEGVPTFKKRKFENGKSRNLRQRLSDQ</sequence>
<dbReference type="SUPFAM" id="SSF51045">
    <property type="entry name" value="WW domain"/>
    <property type="match status" value="2"/>
</dbReference>
<organism evidence="15 16">
    <name type="scientific">Patagioenas fasciata monilis</name>
    <dbReference type="NCBI Taxonomy" id="372326"/>
    <lineage>
        <taxon>Eukaryota</taxon>
        <taxon>Metazoa</taxon>
        <taxon>Chordata</taxon>
        <taxon>Craniata</taxon>
        <taxon>Vertebrata</taxon>
        <taxon>Euteleostomi</taxon>
        <taxon>Archelosauria</taxon>
        <taxon>Archosauria</taxon>
        <taxon>Dinosauria</taxon>
        <taxon>Saurischia</taxon>
        <taxon>Theropoda</taxon>
        <taxon>Coelurosauria</taxon>
        <taxon>Aves</taxon>
        <taxon>Neognathae</taxon>
        <taxon>Neoaves</taxon>
        <taxon>Columbimorphae</taxon>
        <taxon>Columbiformes</taxon>
        <taxon>Columbidae</taxon>
        <taxon>Patagioenas</taxon>
    </lineage>
</organism>
<dbReference type="InterPro" id="IPR003604">
    <property type="entry name" value="Matrin/U1-like-C_Znf_C2H2"/>
</dbReference>
<dbReference type="PROSITE" id="PS50020">
    <property type="entry name" value="WW_DOMAIN_2"/>
    <property type="match status" value="2"/>
</dbReference>
<evidence type="ECO:0000256" key="6">
    <source>
        <dbReference type="ARBA" id="ARBA00022771"/>
    </source>
</evidence>
<evidence type="ECO:0000256" key="12">
    <source>
        <dbReference type="SAM" id="MobiDB-lite"/>
    </source>
</evidence>
<gene>
    <name evidence="15" type="primary">WBP4</name>
    <name evidence="15" type="ORF">AV530_016985</name>
</gene>
<evidence type="ECO:0000313" key="16">
    <source>
        <dbReference type="Proteomes" id="UP000190648"/>
    </source>
</evidence>
<feature type="region of interest" description="Disordered" evidence="12">
    <location>
        <begin position="111"/>
        <end position="206"/>
    </location>
</feature>
<accession>A0A1V4J489</accession>
<comment type="caution">
    <text evidence="15">The sequence shown here is derived from an EMBL/GenBank/DDBJ whole genome shotgun (WGS) entry which is preliminary data.</text>
</comment>
<dbReference type="Proteomes" id="UP000190648">
    <property type="component" value="Unassembled WGS sequence"/>
</dbReference>
<reference evidence="15 16" key="1">
    <citation type="submission" date="2016-02" db="EMBL/GenBank/DDBJ databases">
        <title>Band-tailed pigeon sequencing and assembly.</title>
        <authorList>
            <person name="Soares A.E."/>
            <person name="Novak B.J."/>
            <person name="Rice E.S."/>
            <person name="O'Connell B."/>
            <person name="Chang D."/>
            <person name="Weber S."/>
            <person name="Shapiro B."/>
        </authorList>
    </citation>
    <scope>NUCLEOTIDE SEQUENCE [LARGE SCALE GENOMIC DNA]</scope>
    <source>
        <strain evidence="15">BTP2013</strain>
        <tissue evidence="15">Blood</tissue>
    </source>
</reference>
<feature type="domain" description="Matrin-type" evidence="14">
    <location>
        <begin position="37"/>
        <end position="68"/>
    </location>
</feature>
<dbReference type="InterPro" id="IPR013085">
    <property type="entry name" value="U1-CZ_Znf_C2H2"/>
</dbReference>
<evidence type="ECO:0000256" key="4">
    <source>
        <dbReference type="ARBA" id="ARBA00022728"/>
    </source>
</evidence>
<feature type="compositionally biased region" description="Basic and acidic residues" evidence="12">
    <location>
        <begin position="329"/>
        <end position="350"/>
    </location>
</feature>
<dbReference type="SMART" id="SM00451">
    <property type="entry name" value="ZnF_U1"/>
    <property type="match status" value="1"/>
</dbReference>
<dbReference type="EMBL" id="LSYS01009367">
    <property type="protein sequence ID" value="OPJ67062.1"/>
    <property type="molecule type" value="Genomic_DNA"/>
</dbReference>
<evidence type="ECO:0000256" key="1">
    <source>
        <dbReference type="ARBA" id="ARBA00004123"/>
    </source>
</evidence>
<evidence type="ECO:0000259" key="14">
    <source>
        <dbReference type="PROSITE" id="PS50171"/>
    </source>
</evidence>
<dbReference type="PROSITE" id="PS01159">
    <property type="entry name" value="WW_DOMAIN_1"/>
    <property type="match status" value="2"/>
</dbReference>
<dbReference type="Gene3D" id="2.20.70.10">
    <property type="match status" value="2"/>
</dbReference>
<dbReference type="PANTHER" id="PTHR13173:SF10">
    <property type="entry name" value="WW DOMAIN-BINDING PROTEIN 4"/>
    <property type="match status" value="1"/>
</dbReference>
<evidence type="ECO:0000313" key="15">
    <source>
        <dbReference type="EMBL" id="OPJ67062.1"/>
    </source>
</evidence>
<dbReference type="InterPro" id="IPR036236">
    <property type="entry name" value="Znf_C2H2_sf"/>
</dbReference>
<keyword evidence="8" id="KW-0508">mRNA splicing</keyword>
<feature type="domain" description="WW" evidence="13">
    <location>
        <begin position="198"/>
        <end position="231"/>
    </location>
</feature>
<evidence type="ECO:0000256" key="7">
    <source>
        <dbReference type="ARBA" id="ARBA00022833"/>
    </source>
</evidence>
<dbReference type="CDD" id="cd00201">
    <property type="entry name" value="WW"/>
    <property type="match status" value="2"/>
</dbReference>
<keyword evidence="2" id="KW-0507">mRNA processing</keyword>
<dbReference type="GO" id="GO:0003723">
    <property type="term" value="F:RNA binding"/>
    <property type="evidence" value="ECO:0007669"/>
    <property type="project" value="TreeGrafter"/>
</dbReference>
<feature type="compositionally biased region" description="Basic and acidic residues" evidence="12">
    <location>
        <begin position="291"/>
        <end position="306"/>
    </location>
</feature>
<dbReference type="InterPro" id="IPR036020">
    <property type="entry name" value="WW_dom_sf"/>
</dbReference>
<keyword evidence="3" id="KW-0479">Metal-binding</keyword>
<dbReference type="STRING" id="372326.A0A1V4J489"/>
<evidence type="ECO:0000256" key="8">
    <source>
        <dbReference type="ARBA" id="ARBA00023187"/>
    </source>
</evidence>
<evidence type="ECO:0000256" key="3">
    <source>
        <dbReference type="ARBA" id="ARBA00022723"/>
    </source>
</evidence>
<feature type="compositionally biased region" description="Polar residues" evidence="12">
    <location>
        <begin position="307"/>
        <end position="324"/>
    </location>
</feature>
<dbReference type="SMART" id="SM00456">
    <property type="entry name" value="WW"/>
    <property type="match status" value="2"/>
</dbReference>
<keyword evidence="6" id="KW-0863">Zinc-finger</keyword>
<keyword evidence="7" id="KW-0862">Zinc</keyword>
<evidence type="ECO:0000256" key="10">
    <source>
        <dbReference type="ARBA" id="ARBA00058316"/>
    </source>
</evidence>
<dbReference type="Pfam" id="PF06220">
    <property type="entry name" value="zf-U1"/>
    <property type="match status" value="1"/>
</dbReference>
<dbReference type="GO" id="GO:0008270">
    <property type="term" value="F:zinc ion binding"/>
    <property type="evidence" value="ECO:0007669"/>
    <property type="project" value="UniProtKB-KW"/>
</dbReference>
<feature type="region of interest" description="Disordered" evidence="12">
    <location>
        <begin position="227"/>
        <end position="374"/>
    </location>
</feature>
<evidence type="ECO:0000259" key="13">
    <source>
        <dbReference type="PROSITE" id="PS50020"/>
    </source>
</evidence>
<feature type="compositionally biased region" description="Polar residues" evidence="12">
    <location>
        <begin position="192"/>
        <end position="202"/>
    </location>
</feature>
<feature type="domain" description="WW" evidence="13">
    <location>
        <begin position="157"/>
        <end position="190"/>
    </location>
</feature>
<keyword evidence="16" id="KW-1185">Reference proteome</keyword>
<keyword evidence="5" id="KW-0677">Repeat</keyword>
<feature type="region of interest" description="Disordered" evidence="12">
    <location>
        <begin position="388"/>
        <end position="416"/>
    </location>
</feature>
<dbReference type="InterPro" id="IPR040023">
    <property type="entry name" value="WBP4"/>
</dbReference>
<evidence type="ECO:0000256" key="5">
    <source>
        <dbReference type="ARBA" id="ARBA00022737"/>
    </source>
</evidence>
<dbReference type="FunFam" id="3.30.160.60:FF:000767">
    <property type="entry name" value="WW domain-binding protein 4"/>
    <property type="match status" value="1"/>
</dbReference>
<comment type="subcellular location">
    <subcellularLocation>
        <location evidence="1">Nucleus</location>
    </subcellularLocation>
</comment>
<name>A0A1V4J489_PATFA</name>
<feature type="compositionally biased region" description="Basic residues" evidence="12">
    <location>
        <begin position="135"/>
        <end position="147"/>
    </location>
</feature>
<keyword evidence="4" id="KW-0747">Spliceosome</keyword>
<dbReference type="AlphaFoldDB" id="A0A1V4J489"/>